<dbReference type="InterPro" id="IPR029016">
    <property type="entry name" value="GAF-like_dom_sf"/>
</dbReference>
<proteinExistence type="predicted"/>
<gene>
    <name evidence="2" type="ORF">TeGR_g11909</name>
</gene>
<dbReference type="EMBL" id="BRYB01001947">
    <property type="protein sequence ID" value="GMI36913.1"/>
    <property type="molecule type" value="Genomic_DNA"/>
</dbReference>
<protein>
    <recommendedName>
        <fullName evidence="1">Glutaredoxin domain-containing protein</fullName>
    </recommendedName>
</protein>
<evidence type="ECO:0000313" key="3">
    <source>
        <dbReference type="Proteomes" id="UP001165060"/>
    </source>
</evidence>
<dbReference type="SUPFAM" id="SSF55781">
    <property type="entry name" value="GAF domain-like"/>
    <property type="match status" value="1"/>
</dbReference>
<dbReference type="SUPFAM" id="SSF52833">
    <property type="entry name" value="Thioredoxin-like"/>
    <property type="match status" value="1"/>
</dbReference>
<dbReference type="Gene3D" id="3.40.30.10">
    <property type="entry name" value="Glutaredoxin"/>
    <property type="match status" value="1"/>
</dbReference>
<sequence length="308" mass="31356">MPPAPASVLPHQRSPSPALFYYTKPGCAACSRLKSLLLLSAVPPGPVGLPLSGVSSRSLDLSSSADQSLFEALAALTGSRTVPQLFIGGSYVGGADAAAGLGGGGELLLRLLLAGAVRQADVSAYLDATGGASIPPLPPPAPPAAQAAGAGRPAVAWPAVLRELSALLAGESDLSANAANLSSHLFHSLVSARGPSATNWVGCYFSRRTPSRALLLLGPFQGKPACRRIPYEEGVCGRAARTGETQRVVVPLLKDGAVVGVLDLDCPLVGGFTEEDAEALEEAARMLVEASDVSVLEKVIGEEAVGKH</sequence>
<evidence type="ECO:0000259" key="1">
    <source>
        <dbReference type="Pfam" id="PF00462"/>
    </source>
</evidence>
<accession>A0ABQ6N0Y6</accession>
<dbReference type="Proteomes" id="UP001165060">
    <property type="component" value="Unassembled WGS sequence"/>
</dbReference>
<name>A0ABQ6N0Y6_9STRA</name>
<keyword evidence="3" id="KW-1185">Reference proteome</keyword>
<dbReference type="InterPro" id="IPR002109">
    <property type="entry name" value="Glutaredoxin"/>
</dbReference>
<organism evidence="2 3">
    <name type="scientific">Tetraparma gracilis</name>
    <dbReference type="NCBI Taxonomy" id="2962635"/>
    <lineage>
        <taxon>Eukaryota</taxon>
        <taxon>Sar</taxon>
        <taxon>Stramenopiles</taxon>
        <taxon>Ochrophyta</taxon>
        <taxon>Bolidophyceae</taxon>
        <taxon>Parmales</taxon>
        <taxon>Triparmaceae</taxon>
        <taxon>Tetraparma</taxon>
    </lineage>
</organism>
<comment type="caution">
    <text evidence="2">The sequence shown here is derived from an EMBL/GenBank/DDBJ whole genome shotgun (WGS) entry which is preliminary data.</text>
</comment>
<dbReference type="PROSITE" id="PS51354">
    <property type="entry name" value="GLUTAREDOXIN_2"/>
    <property type="match status" value="1"/>
</dbReference>
<feature type="domain" description="Glutaredoxin" evidence="1">
    <location>
        <begin position="20"/>
        <end position="92"/>
    </location>
</feature>
<evidence type="ECO:0000313" key="2">
    <source>
        <dbReference type="EMBL" id="GMI36913.1"/>
    </source>
</evidence>
<dbReference type="InterPro" id="IPR036249">
    <property type="entry name" value="Thioredoxin-like_sf"/>
</dbReference>
<dbReference type="Gene3D" id="3.30.450.40">
    <property type="match status" value="2"/>
</dbReference>
<reference evidence="2 3" key="1">
    <citation type="journal article" date="2023" name="Commun. Biol.">
        <title>Genome analysis of Parmales, the sister group of diatoms, reveals the evolutionary specialization of diatoms from phago-mixotrophs to photoautotrophs.</title>
        <authorList>
            <person name="Ban H."/>
            <person name="Sato S."/>
            <person name="Yoshikawa S."/>
            <person name="Yamada K."/>
            <person name="Nakamura Y."/>
            <person name="Ichinomiya M."/>
            <person name="Sato N."/>
            <person name="Blanc-Mathieu R."/>
            <person name="Endo H."/>
            <person name="Kuwata A."/>
            <person name="Ogata H."/>
        </authorList>
    </citation>
    <scope>NUCLEOTIDE SEQUENCE [LARGE SCALE GENOMIC DNA]</scope>
</reference>
<dbReference type="Pfam" id="PF00462">
    <property type="entry name" value="Glutaredoxin"/>
    <property type="match status" value="1"/>
</dbReference>